<evidence type="ECO:0000256" key="2">
    <source>
        <dbReference type="ARBA" id="ARBA00022692"/>
    </source>
</evidence>
<dbReference type="Proteomes" id="UP000261931">
    <property type="component" value="Unassembled WGS sequence"/>
</dbReference>
<accession>A0A372EF98</accession>
<dbReference type="GO" id="GO:0032259">
    <property type="term" value="P:methylation"/>
    <property type="evidence" value="ECO:0007669"/>
    <property type="project" value="UniProtKB-KW"/>
</dbReference>
<feature type="transmembrane region" description="Helical" evidence="5">
    <location>
        <begin position="46"/>
        <end position="66"/>
    </location>
</feature>
<reference evidence="6 7" key="1">
    <citation type="submission" date="2018-08" db="EMBL/GenBank/DDBJ databases">
        <title>Hydrogenophaga sp. LA-38 isolated from sludge.</title>
        <authorList>
            <person name="Im W.-T."/>
        </authorList>
    </citation>
    <scope>NUCLEOTIDE SEQUENCE [LARGE SCALE GENOMIC DNA]</scope>
    <source>
        <strain evidence="6 7">LA-38</strain>
    </source>
</reference>
<dbReference type="GO" id="GO:0008168">
    <property type="term" value="F:methyltransferase activity"/>
    <property type="evidence" value="ECO:0007669"/>
    <property type="project" value="UniProtKB-KW"/>
</dbReference>
<feature type="transmembrane region" description="Helical" evidence="5">
    <location>
        <begin position="94"/>
        <end position="116"/>
    </location>
</feature>
<keyword evidence="6" id="KW-0489">Methyltransferase</keyword>
<evidence type="ECO:0000313" key="6">
    <source>
        <dbReference type="EMBL" id="RFP76975.1"/>
    </source>
</evidence>
<comment type="subcellular location">
    <subcellularLocation>
        <location evidence="1">Endomembrane system</location>
        <topology evidence="1">Multi-pass membrane protein</topology>
    </subcellularLocation>
</comment>
<name>A0A372EF98_9BURK</name>
<evidence type="ECO:0000256" key="3">
    <source>
        <dbReference type="ARBA" id="ARBA00022989"/>
    </source>
</evidence>
<dbReference type="PANTHER" id="PTHR12714">
    <property type="entry name" value="PROTEIN-S ISOPRENYLCYSTEINE O-METHYLTRANSFERASE"/>
    <property type="match status" value="1"/>
</dbReference>
<dbReference type="AlphaFoldDB" id="A0A372EF98"/>
<evidence type="ECO:0000256" key="5">
    <source>
        <dbReference type="SAM" id="Phobius"/>
    </source>
</evidence>
<evidence type="ECO:0000256" key="1">
    <source>
        <dbReference type="ARBA" id="ARBA00004127"/>
    </source>
</evidence>
<dbReference type="Pfam" id="PF04191">
    <property type="entry name" value="PEMT"/>
    <property type="match status" value="1"/>
</dbReference>
<comment type="caution">
    <text evidence="6">The sequence shown here is derived from an EMBL/GenBank/DDBJ whole genome shotgun (WGS) entry which is preliminary data.</text>
</comment>
<dbReference type="EMBL" id="QVLS01000013">
    <property type="protein sequence ID" value="RFP76975.1"/>
    <property type="molecule type" value="Genomic_DNA"/>
</dbReference>
<keyword evidence="4 5" id="KW-0472">Membrane</keyword>
<dbReference type="Gene3D" id="1.20.120.1630">
    <property type="match status" value="1"/>
</dbReference>
<dbReference type="GO" id="GO:0012505">
    <property type="term" value="C:endomembrane system"/>
    <property type="evidence" value="ECO:0007669"/>
    <property type="project" value="UniProtKB-SubCell"/>
</dbReference>
<keyword evidence="7" id="KW-1185">Reference proteome</keyword>
<keyword evidence="3 5" id="KW-1133">Transmembrane helix</keyword>
<dbReference type="InterPro" id="IPR007318">
    <property type="entry name" value="Phopholipid_MeTrfase"/>
</dbReference>
<organism evidence="6 7">
    <name type="scientific">Hydrogenophaga borbori</name>
    <dbReference type="NCBI Taxonomy" id="2294117"/>
    <lineage>
        <taxon>Bacteria</taxon>
        <taxon>Pseudomonadati</taxon>
        <taxon>Pseudomonadota</taxon>
        <taxon>Betaproteobacteria</taxon>
        <taxon>Burkholderiales</taxon>
        <taxon>Comamonadaceae</taxon>
        <taxon>Hydrogenophaga</taxon>
    </lineage>
</organism>
<protein>
    <submittedName>
        <fullName evidence="6">Isoprenylcysteine carboxylmethyltransferase family protein</fullName>
    </submittedName>
</protein>
<evidence type="ECO:0000313" key="7">
    <source>
        <dbReference type="Proteomes" id="UP000261931"/>
    </source>
</evidence>
<sequence>MPPVQCLETKLPAPVIAALVGAAMKWSARAAGVAIDPSVLRMQLGVGLSQLSAALALAAVAGLWWARTTLNPLQPAKATSLVTGGVYRVSRNPLYLSLLMLLVAYAIRLDAAPMWLGPLFFAAYVTRFQIAPEERALALKFGEDYQRYRARTRRWI</sequence>
<evidence type="ECO:0000256" key="4">
    <source>
        <dbReference type="ARBA" id="ARBA00023136"/>
    </source>
</evidence>
<dbReference type="RefSeq" id="WP_116960533.1">
    <property type="nucleotide sequence ID" value="NZ_QVLS01000013.1"/>
</dbReference>
<dbReference type="PANTHER" id="PTHR12714:SF24">
    <property type="entry name" value="SLR1182 PROTEIN"/>
    <property type="match status" value="1"/>
</dbReference>
<keyword evidence="6" id="KW-0808">Transferase</keyword>
<proteinExistence type="predicted"/>
<gene>
    <name evidence="6" type="ORF">DY262_18375</name>
</gene>
<keyword evidence="2 5" id="KW-0812">Transmembrane</keyword>